<dbReference type="GO" id="GO:0015074">
    <property type="term" value="P:DNA integration"/>
    <property type="evidence" value="ECO:0007669"/>
    <property type="project" value="UniProtKB-KW"/>
</dbReference>
<evidence type="ECO:0000313" key="7">
    <source>
        <dbReference type="Proteomes" id="UP001209412"/>
    </source>
</evidence>
<proteinExistence type="predicted"/>
<evidence type="ECO:0000313" key="8">
    <source>
        <dbReference type="Proteomes" id="UP001242288"/>
    </source>
</evidence>
<sequence length="564" mass="62872">MSKRKVFPRSDLATPAVEQVIATDGVVAISPDAIPPAITRVYFAVSATEGARSYDFGKWYGVKIDEIVYACQRQIERFTDKQDAEVSPATVRAYADALNGFFNYTSMVAAARGEPLALRHINRSLIDGFLGFLRDTGTATSSQKSCYHAVKAVLKALCRRQLIREELAGDERTFPSNPFPGVHRTTKGEKPLTLREKREVARVLRTAITPLFDEAAVPTSQLLAAAFLLVALHTGRNTTPLLEMTLDSLRPHPKDGTMFLVLYKRRGHSTSKVALRNDRTDTLDIESVGAVKATVTEIIRRVIHITSHTRNQAPEGLRQMVWIYPLASATFSFGSAGRVTALSSSTLGIAITALVSANGLIDASGKPLRLNVSRLRKTFVNRMFELLDGDLAATAAAAGNSPSVVDRSYLEPGEEASKNWRFMGMTLVNEMLTGTLGATERTPIARCSDTSHGEYAQKQDRSVCMSFLNCLRCRNLVVTGDDLYRLFSFYWRILKERTRMDVKRWRRQLAHIVRLIEQDVIERGLRRKVFTQAMLDYERERARIDPHPFWKADTIISDLAGAEA</sequence>
<keyword evidence="1" id="KW-0229">DNA integration</keyword>
<feature type="domain" description="Core-binding (CB)" evidence="4">
    <location>
        <begin position="69"/>
        <end position="158"/>
    </location>
</feature>
<evidence type="ECO:0000256" key="3">
    <source>
        <dbReference type="PROSITE-ProRule" id="PRU01248"/>
    </source>
</evidence>
<comment type="caution">
    <text evidence="6">The sequence shown here is derived from an EMBL/GenBank/DDBJ whole genome shotgun (WGS) entry which is preliminary data.</text>
</comment>
<evidence type="ECO:0000256" key="2">
    <source>
        <dbReference type="ARBA" id="ARBA00023125"/>
    </source>
</evidence>
<dbReference type="EMBL" id="JAPKHW010000016">
    <property type="protein sequence ID" value="MCX4147688.1"/>
    <property type="molecule type" value="Genomic_DNA"/>
</dbReference>
<gene>
    <name evidence="6" type="ORF">NIE36_20135</name>
    <name evidence="5" type="ORF">OSB80_20195</name>
</gene>
<name>A0AAP5BFC2_9BURK</name>
<dbReference type="GO" id="GO:0003677">
    <property type="term" value="F:DNA binding"/>
    <property type="evidence" value="ECO:0007669"/>
    <property type="project" value="UniProtKB-UniRule"/>
</dbReference>
<dbReference type="InterPro" id="IPR044068">
    <property type="entry name" value="CB"/>
</dbReference>
<dbReference type="EMBL" id="JAMXWF010000016">
    <property type="protein sequence ID" value="MDQ6409510.1"/>
    <property type="molecule type" value="Genomic_DNA"/>
</dbReference>
<dbReference type="Gene3D" id="1.10.150.130">
    <property type="match status" value="1"/>
</dbReference>
<reference evidence="6" key="1">
    <citation type="submission" date="2022-06" db="EMBL/GenBank/DDBJ databases">
        <title>PHB producers.</title>
        <authorList>
            <person name="Besaury L."/>
        </authorList>
    </citation>
    <scope>NUCLEOTIDE SEQUENCE</scope>
    <source>
        <strain evidence="6 7">SEWS6</strain>
    </source>
</reference>
<evidence type="ECO:0000256" key="1">
    <source>
        <dbReference type="ARBA" id="ARBA00022908"/>
    </source>
</evidence>
<dbReference type="Proteomes" id="UP001209412">
    <property type="component" value="Unassembled WGS sequence"/>
</dbReference>
<organism evidence="6 8">
    <name type="scientific">Paraburkholderia madseniana</name>
    <dbReference type="NCBI Taxonomy" id="2599607"/>
    <lineage>
        <taxon>Bacteria</taxon>
        <taxon>Pseudomonadati</taxon>
        <taxon>Pseudomonadota</taxon>
        <taxon>Betaproteobacteria</taxon>
        <taxon>Burkholderiales</taxon>
        <taxon>Burkholderiaceae</taxon>
        <taxon>Paraburkholderia</taxon>
    </lineage>
</organism>
<keyword evidence="7" id="KW-1185">Reference proteome</keyword>
<keyword evidence="2 3" id="KW-0238">DNA-binding</keyword>
<dbReference type="RefSeq" id="WP_266258959.1">
    <property type="nucleotide sequence ID" value="NZ_JAMXWF010000016.1"/>
</dbReference>
<evidence type="ECO:0000259" key="4">
    <source>
        <dbReference type="PROSITE" id="PS51900"/>
    </source>
</evidence>
<dbReference type="SUPFAM" id="SSF56349">
    <property type="entry name" value="DNA breaking-rejoining enzymes"/>
    <property type="match status" value="1"/>
</dbReference>
<evidence type="ECO:0000313" key="5">
    <source>
        <dbReference type="EMBL" id="MCX4147688.1"/>
    </source>
</evidence>
<dbReference type="Proteomes" id="UP001242288">
    <property type="component" value="Unassembled WGS sequence"/>
</dbReference>
<dbReference type="PROSITE" id="PS51900">
    <property type="entry name" value="CB"/>
    <property type="match status" value="1"/>
</dbReference>
<evidence type="ECO:0000313" key="6">
    <source>
        <dbReference type="EMBL" id="MDQ6409510.1"/>
    </source>
</evidence>
<dbReference type="InterPro" id="IPR011010">
    <property type="entry name" value="DNA_brk_join_enz"/>
</dbReference>
<accession>A0AAP5BFC2</accession>
<protein>
    <submittedName>
        <fullName evidence="6">Phage integrase SAM-like domain-containing protein</fullName>
    </submittedName>
</protein>
<dbReference type="InterPro" id="IPR010998">
    <property type="entry name" value="Integrase_recombinase_N"/>
</dbReference>
<dbReference type="AlphaFoldDB" id="A0AAP5BFC2"/>